<evidence type="ECO:0000313" key="1">
    <source>
        <dbReference type="EMBL" id="MCI12219.1"/>
    </source>
</evidence>
<comment type="caution">
    <text evidence="1">The sequence shown here is derived from an EMBL/GenBank/DDBJ whole genome shotgun (WGS) entry which is preliminary data.</text>
</comment>
<keyword evidence="1" id="KW-0675">Receptor</keyword>
<keyword evidence="2" id="KW-1185">Reference proteome</keyword>
<accession>A0A392PL39</accession>
<dbReference type="GO" id="GO:0030246">
    <property type="term" value="F:carbohydrate binding"/>
    <property type="evidence" value="ECO:0007669"/>
    <property type="project" value="UniProtKB-KW"/>
</dbReference>
<proteinExistence type="predicted"/>
<dbReference type="CDD" id="cd09272">
    <property type="entry name" value="RNase_HI_RT_Ty1"/>
    <property type="match status" value="1"/>
</dbReference>
<dbReference type="AlphaFoldDB" id="A0A392PL39"/>
<evidence type="ECO:0000313" key="2">
    <source>
        <dbReference type="Proteomes" id="UP000265520"/>
    </source>
</evidence>
<reference evidence="1 2" key="1">
    <citation type="journal article" date="2018" name="Front. Plant Sci.">
        <title>Red Clover (Trifolium pratense) and Zigzag Clover (T. medium) - A Picture of Genomic Similarities and Differences.</title>
        <authorList>
            <person name="Dluhosova J."/>
            <person name="Istvanek J."/>
            <person name="Nedelnik J."/>
            <person name="Repkova J."/>
        </authorList>
    </citation>
    <scope>NUCLEOTIDE SEQUENCE [LARGE SCALE GENOMIC DNA]</scope>
    <source>
        <strain evidence="2">cv. 10/8</strain>
        <tissue evidence="1">Leaf</tissue>
    </source>
</reference>
<dbReference type="GO" id="GO:0004674">
    <property type="term" value="F:protein serine/threonine kinase activity"/>
    <property type="evidence" value="ECO:0007669"/>
    <property type="project" value="UniProtKB-KW"/>
</dbReference>
<keyword evidence="1" id="KW-0808">Transferase</keyword>
<sequence length="162" mass="17900">FPAILEGYTDASWISSVGDYKSTTGWIFTLAGGAISWKSKKQTCITLSTMESEFVALASAGQEAEWLKDLLLEVPLAKDNVSKVWIHCDSQATLARAFSEVYNGKSRHIGLRHPLVRKLIKDGIISLTYIQTSYNLADPFTKSLARDLVKTTSRGMGLKLLE</sequence>
<protein>
    <submittedName>
        <fullName evidence="1">G-type lectin S-receptor-like serine/threonine protein kinase RLK1-like</fullName>
    </submittedName>
</protein>
<feature type="non-terminal residue" evidence="1">
    <location>
        <position position="1"/>
    </location>
</feature>
<dbReference type="EMBL" id="LXQA010083251">
    <property type="protein sequence ID" value="MCI12219.1"/>
    <property type="molecule type" value="Genomic_DNA"/>
</dbReference>
<name>A0A392PL39_9FABA</name>
<keyword evidence="1" id="KW-0418">Kinase</keyword>
<keyword evidence="1" id="KW-0430">Lectin</keyword>
<dbReference type="PANTHER" id="PTHR11439">
    <property type="entry name" value="GAG-POL-RELATED RETROTRANSPOSON"/>
    <property type="match status" value="1"/>
</dbReference>
<organism evidence="1 2">
    <name type="scientific">Trifolium medium</name>
    <dbReference type="NCBI Taxonomy" id="97028"/>
    <lineage>
        <taxon>Eukaryota</taxon>
        <taxon>Viridiplantae</taxon>
        <taxon>Streptophyta</taxon>
        <taxon>Embryophyta</taxon>
        <taxon>Tracheophyta</taxon>
        <taxon>Spermatophyta</taxon>
        <taxon>Magnoliopsida</taxon>
        <taxon>eudicotyledons</taxon>
        <taxon>Gunneridae</taxon>
        <taxon>Pentapetalae</taxon>
        <taxon>rosids</taxon>
        <taxon>fabids</taxon>
        <taxon>Fabales</taxon>
        <taxon>Fabaceae</taxon>
        <taxon>Papilionoideae</taxon>
        <taxon>50 kb inversion clade</taxon>
        <taxon>NPAAA clade</taxon>
        <taxon>Hologalegina</taxon>
        <taxon>IRL clade</taxon>
        <taxon>Trifolieae</taxon>
        <taxon>Trifolium</taxon>
    </lineage>
</organism>
<dbReference type="PANTHER" id="PTHR11439:SF440">
    <property type="entry name" value="INTEGRASE CATALYTIC DOMAIN-CONTAINING PROTEIN"/>
    <property type="match status" value="1"/>
</dbReference>
<keyword evidence="1" id="KW-0723">Serine/threonine-protein kinase</keyword>
<dbReference type="Proteomes" id="UP000265520">
    <property type="component" value="Unassembled WGS sequence"/>
</dbReference>